<dbReference type="AlphaFoldDB" id="A0A8S3RP31"/>
<dbReference type="PROSITE" id="PS00022">
    <property type="entry name" value="EGF_1"/>
    <property type="match status" value="1"/>
</dbReference>
<dbReference type="InterPro" id="IPR001881">
    <property type="entry name" value="EGF-like_Ca-bd_dom"/>
</dbReference>
<evidence type="ECO:0000256" key="4">
    <source>
        <dbReference type="ARBA" id="ARBA00023157"/>
    </source>
</evidence>
<comment type="caution">
    <text evidence="8">The sequence shown here is derived from an EMBL/GenBank/DDBJ whole genome shotgun (WGS) entry which is preliminary data.</text>
</comment>
<dbReference type="CDD" id="cd00054">
    <property type="entry name" value="EGF_CA"/>
    <property type="match status" value="1"/>
</dbReference>
<name>A0A8S3RP31_MYTED</name>
<dbReference type="InterPro" id="IPR000742">
    <property type="entry name" value="EGF"/>
</dbReference>
<dbReference type="SUPFAM" id="SSF57196">
    <property type="entry name" value="EGF/Laminin"/>
    <property type="match status" value="1"/>
</dbReference>
<keyword evidence="9" id="KW-1185">Reference proteome</keyword>
<dbReference type="GO" id="GO:0048666">
    <property type="term" value="P:neuron development"/>
    <property type="evidence" value="ECO:0007669"/>
    <property type="project" value="UniProtKB-ARBA"/>
</dbReference>
<dbReference type="GO" id="GO:0005886">
    <property type="term" value="C:plasma membrane"/>
    <property type="evidence" value="ECO:0007669"/>
    <property type="project" value="UniProtKB-ARBA"/>
</dbReference>
<dbReference type="Gene3D" id="2.10.25.10">
    <property type="entry name" value="Laminin"/>
    <property type="match status" value="1"/>
</dbReference>
<dbReference type="PANTHER" id="PTHR24044:SF488">
    <property type="entry name" value="NEUROGENIC LOCUS PROTEIN DELTA"/>
    <property type="match status" value="1"/>
</dbReference>
<dbReference type="PANTHER" id="PTHR24044">
    <property type="entry name" value="NOTCH LIGAND FAMILY MEMBER"/>
    <property type="match status" value="1"/>
</dbReference>
<sequence length="423" mass="47951">MVKHVILMNTILCTVKPGFYGTHCHHHDCAGKPCNNGGTCHNEEHNFVCTCPPGFKGTHCHQVNIFTTHSDDNCSSQRGHARWVPDKENRFIETLVSDVTKFDEISLLLSEDSSTDPKERINTAVDKICDLFKSTANRVFKPKGRFYPSGTSNQLWFNKQCRDKRKGFHKAKNRYSLNKNKENRDEMKKSGKVYRTEMNKSFESFQHALESDMRKLSKKDSAAIIEHSIRGIKQPLVSSDIGRYRGRVNKYGNMLIELCKRSGIYICNGRLFADKHIGCTTCKDASLVDYLIMSPCMFDITSDFGIVDFNPMFSDVHNRLYFSFSFPSSNSLNNSHNHTINSNTYIRWDSTKTDDFTQVLTNDTGSSLQQLNDILNSIEIDTATSESVNGLVNDLGRVLLDTAETVFGSNEMVVPLILPFLDT</sequence>
<keyword evidence="4 6" id="KW-1015">Disulfide bond</keyword>
<dbReference type="Pfam" id="PF00008">
    <property type="entry name" value="EGF"/>
    <property type="match status" value="1"/>
</dbReference>
<protein>
    <submittedName>
        <fullName evidence="8">DLL</fullName>
    </submittedName>
</protein>
<dbReference type="GO" id="GO:0000902">
    <property type="term" value="P:cell morphogenesis"/>
    <property type="evidence" value="ECO:0007669"/>
    <property type="project" value="UniProtKB-ARBA"/>
</dbReference>
<evidence type="ECO:0000256" key="6">
    <source>
        <dbReference type="PROSITE-ProRule" id="PRU00076"/>
    </source>
</evidence>
<evidence type="ECO:0000313" key="8">
    <source>
        <dbReference type="EMBL" id="CAG2208537.1"/>
    </source>
</evidence>
<keyword evidence="5" id="KW-0325">Glycoprotein</keyword>
<evidence type="ECO:0000313" key="9">
    <source>
        <dbReference type="Proteomes" id="UP000683360"/>
    </source>
</evidence>
<gene>
    <name evidence="8" type="ORF">MEDL_22734</name>
</gene>
<dbReference type="SMART" id="SM00181">
    <property type="entry name" value="EGF"/>
    <property type="match status" value="1"/>
</dbReference>
<keyword evidence="3" id="KW-0677">Repeat</keyword>
<feature type="disulfide bond" evidence="6">
    <location>
        <begin position="51"/>
        <end position="60"/>
    </location>
</feature>
<dbReference type="GO" id="GO:0005112">
    <property type="term" value="F:Notch binding"/>
    <property type="evidence" value="ECO:0007669"/>
    <property type="project" value="TreeGrafter"/>
</dbReference>
<proteinExistence type="predicted"/>
<evidence type="ECO:0000259" key="7">
    <source>
        <dbReference type="PROSITE" id="PS50026"/>
    </source>
</evidence>
<dbReference type="FunFam" id="2.10.25.10:FF:000230">
    <property type="entry name" value="Delta-like protein"/>
    <property type="match status" value="1"/>
</dbReference>
<accession>A0A8S3RP31</accession>
<dbReference type="PROSITE" id="PS50026">
    <property type="entry name" value="EGF_3"/>
    <property type="match status" value="1"/>
</dbReference>
<keyword evidence="1 6" id="KW-0245">EGF-like domain</keyword>
<organism evidence="8 9">
    <name type="scientific">Mytilus edulis</name>
    <name type="common">Blue mussel</name>
    <dbReference type="NCBI Taxonomy" id="6550"/>
    <lineage>
        <taxon>Eukaryota</taxon>
        <taxon>Metazoa</taxon>
        <taxon>Spiralia</taxon>
        <taxon>Lophotrochozoa</taxon>
        <taxon>Mollusca</taxon>
        <taxon>Bivalvia</taxon>
        <taxon>Autobranchia</taxon>
        <taxon>Pteriomorphia</taxon>
        <taxon>Mytilida</taxon>
        <taxon>Mytiloidea</taxon>
        <taxon>Mytilidae</taxon>
        <taxon>Mytilinae</taxon>
        <taxon>Mytilus</taxon>
    </lineage>
</organism>
<dbReference type="EMBL" id="CAJPWZ010001113">
    <property type="protein sequence ID" value="CAG2208537.1"/>
    <property type="molecule type" value="Genomic_DNA"/>
</dbReference>
<dbReference type="SMART" id="SM00179">
    <property type="entry name" value="EGF_CA"/>
    <property type="match status" value="1"/>
</dbReference>
<feature type="domain" description="EGF-like" evidence="7">
    <location>
        <begin position="25"/>
        <end position="61"/>
    </location>
</feature>
<dbReference type="InterPro" id="IPR000152">
    <property type="entry name" value="EGF-type_Asp/Asn_hydroxyl_site"/>
</dbReference>
<dbReference type="PROSITE" id="PS01186">
    <property type="entry name" value="EGF_2"/>
    <property type="match status" value="1"/>
</dbReference>
<dbReference type="GO" id="GO:0042063">
    <property type="term" value="P:gliogenesis"/>
    <property type="evidence" value="ECO:0007669"/>
    <property type="project" value="UniProtKB-ARBA"/>
</dbReference>
<evidence type="ECO:0000256" key="5">
    <source>
        <dbReference type="ARBA" id="ARBA00023180"/>
    </source>
</evidence>
<evidence type="ECO:0000256" key="3">
    <source>
        <dbReference type="ARBA" id="ARBA00022737"/>
    </source>
</evidence>
<reference evidence="8" key="1">
    <citation type="submission" date="2021-03" db="EMBL/GenBank/DDBJ databases">
        <authorList>
            <person name="Bekaert M."/>
        </authorList>
    </citation>
    <scope>NUCLEOTIDE SEQUENCE</scope>
</reference>
<dbReference type="InterPro" id="IPR050906">
    <property type="entry name" value="Notch_signaling"/>
</dbReference>
<dbReference type="Proteomes" id="UP000683360">
    <property type="component" value="Unassembled WGS sequence"/>
</dbReference>
<keyword evidence="2" id="KW-0732">Signal</keyword>
<dbReference type="PROSITE" id="PS00010">
    <property type="entry name" value="ASX_HYDROXYL"/>
    <property type="match status" value="1"/>
</dbReference>
<evidence type="ECO:0000256" key="1">
    <source>
        <dbReference type="ARBA" id="ARBA00022536"/>
    </source>
</evidence>
<dbReference type="GO" id="GO:0005509">
    <property type="term" value="F:calcium ion binding"/>
    <property type="evidence" value="ECO:0007669"/>
    <property type="project" value="InterPro"/>
</dbReference>
<comment type="caution">
    <text evidence="6">Lacks conserved residue(s) required for the propagation of feature annotation.</text>
</comment>
<evidence type="ECO:0000256" key="2">
    <source>
        <dbReference type="ARBA" id="ARBA00022729"/>
    </source>
</evidence>